<dbReference type="GO" id="GO:0016987">
    <property type="term" value="F:sigma factor activity"/>
    <property type="evidence" value="ECO:0007669"/>
    <property type="project" value="UniProtKB-KW"/>
</dbReference>
<dbReference type="AlphaFoldDB" id="A0A1H4UP01"/>
<dbReference type="Proteomes" id="UP000182241">
    <property type="component" value="Unassembled WGS sequence"/>
</dbReference>
<proteinExistence type="inferred from homology"/>
<feature type="domain" description="HTH cro/C1-type" evidence="6">
    <location>
        <begin position="42"/>
        <end position="67"/>
    </location>
</feature>
<dbReference type="CDD" id="cd00093">
    <property type="entry name" value="HTH_XRE"/>
    <property type="match status" value="1"/>
</dbReference>
<keyword evidence="8" id="KW-1185">Reference proteome</keyword>
<evidence type="ECO:0000256" key="4">
    <source>
        <dbReference type="ARBA" id="ARBA00023125"/>
    </source>
</evidence>
<name>A0A1H4UP01_TSUTY</name>
<evidence type="ECO:0000256" key="3">
    <source>
        <dbReference type="ARBA" id="ARBA00023082"/>
    </source>
</evidence>
<reference evidence="8" key="1">
    <citation type="submission" date="2016-10" db="EMBL/GenBank/DDBJ databases">
        <authorList>
            <person name="Varghese N."/>
            <person name="Submissions S."/>
        </authorList>
    </citation>
    <scope>NUCLEOTIDE SEQUENCE [LARGE SCALE GENOMIC DNA]</scope>
    <source>
        <strain evidence="8">DSM 44234</strain>
    </source>
</reference>
<evidence type="ECO:0000256" key="1">
    <source>
        <dbReference type="ARBA" id="ARBA00010641"/>
    </source>
</evidence>
<evidence type="ECO:0000313" key="8">
    <source>
        <dbReference type="Proteomes" id="UP000182241"/>
    </source>
</evidence>
<evidence type="ECO:0000256" key="2">
    <source>
        <dbReference type="ARBA" id="ARBA00023015"/>
    </source>
</evidence>
<dbReference type="GO" id="GO:0043565">
    <property type="term" value="F:sequence-specific DNA binding"/>
    <property type="evidence" value="ECO:0007669"/>
    <property type="project" value="InterPro"/>
</dbReference>
<accession>A0A1H4UP01</accession>
<dbReference type="Gene3D" id="1.10.260.40">
    <property type="entry name" value="lambda repressor-like DNA-binding domains"/>
    <property type="match status" value="1"/>
</dbReference>
<dbReference type="Pfam" id="PF08281">
    <property type="entry name" value="Sigma70_r4_2"/>
    <property type="match status" value="1"/>
</dbReference>
<evidence type="ECO:0000256" key="5">
    <source>
        <dbReference type="ARBA" id="ARBA00023163"/>
    </source>
</evidence>
<gene>
    <name evidence="7" type="ORF">SAMN04489793_2966</name>
</gene>
<comment type="similarity">
    <text evidence="1">Belongs to the sigma-70 factor family. ECF subfamily.</text>
</comment>
<dbReference type="EMBL" id="FNSA01000003">
    <property type="protein sequence ID" value="SEC70456.1"/>
    <property type="molecule type" value="Genomic_DNA"/>
</dbReference>
<dbReference type="InterPro" id="IPR013249">
    <property type="entry name" value="RNA_pol_sigma70_r4_t2"/>
</dbReference>
<dbReference type="PROSITE" id="PS50943">
    <property type="entry name" value="HTH_CROC1"/>
    <property type="match status" value="1"/>
</dbReference>
<dbReference type="InterPro" id="IPR010921">
    <property type="entry name" value="Trp_repressor/repl_initiator"/>
</dbReference>
<dbReference type="SUPFAM" id="SSF48295">
    <property type="entry name" value="TrpR-like"/>
    <property type="match status" value="1"/>
</dbReference>
<dbReference type="InterPro" id="IPR010982">
    <property type="entry name" value="Lambda_DNA-bd_dom_sf"/>
</dbReference>
<dbReference type="STRING" id="57704.SAMN04489793_2966"/>
<sequence length="67" mass="7577">MNEEQARQLLTDVRAESTAAQTINRIVEERRREAVLAVVESGMSQSEIARQLGITPSRVNQIINNKR</sequence>
<keyword evidence="2" id="KW-0805">Transcription regulation</keyword>
<dbReference type="InterPro" id="IPR001387">
    <property type="entry name" value="Cro/C1-type_HTH"/>
</dbReference>
<evidence type="ECO:0000259" key="6">
    <source>
        <dbReference type="PROSITE" id="PS50943"/>
    </source>
</evidence>
<organism evidence="7 8">
    <name type="scientific">Tsukamurella tyrosinosolvens</name>
    <dbReference type="NCBI Taxonomy" id="57704"/>
    <lineage>
        <taxon>Bacteria</taxon>
        <taxon>Bacillati</taxon>
        <taxon>Actinomycetota</taxon>
        <taxon>Actinomycetes</taxon>
        <taxon>Mycobacteriales</taxon>
        <taxon>Tsukamurellaceae</taxon>
        <taxon>Tsukamurella</taxon>
    </lineage>
</organism>
<keyword evidence="5" id="KW-0804">Transcription</keyword>
<dbReference type="GO" id="GO:0006352">
    <property type="term" value="P:DNA-templated transcription initiation"/>
    <property type="evidence" value="ECO:0007669"/>
    <property type="project" value="InterPro"/>
</dbReference>
<keyword evidence="4" id="KW-0238">DNA-binding</keyword>
<keyword evidence="3" id="KW-0731">Sigma factor</keyword>
<dbReference type="RefSeq" id="WP_068740031.1">
    <property type="nucleotide sequence ID" value="NZ_FNSA01000003.1"/>
</dbReference>
<evidence type="ECO:0000313" key="7">
    <source>
        <dbReference type="EMBL" id="SEC70456.1"/>
    </source>
</evidence>
<protein>
    <submittedName>
        <fullName evidence="7">Sigma-70, region 4</fullName>
    </submittedName>
</protein>